<accession>A0AAV7Y4A3</accession>
<gene>
    <name evidence="3" type="ORF">M0812_29865</name>
</gene>
<feature type="coiled-coil region" evidence="1">
    <location>
        <begin position="407"/>
        <end position="441"/>
    </location>
</feature>
<organism evidence="3 4">
    <name type="scientific">Anaeramoeba flamelloides</name>
    <dbReference type="NCBI Taxonomy" id="1746091"/>
    <lineage>
        <taxon>Eukaryota</taxon>
        <taxon>Metamonada</taxon>
        <taxon>Anaeramoebidae</taxon>
        <taxon>Anaeramoeba</taxon>
    </lineage>
</organism>
<evidence type="ECO:0000313" key="3">
    <source>
        <dbReference type="EMBL" id="KAJ3423337.1"/>
    </source>
</evidence>
<proteinExistence type="predicted"/>
<feature type="region of interest" description="Disordered" evidence="2">
    <location>
        <begin position="273"/>
        <end position="307"/>
    </location>
</feature>
<keyword evidence="1" id="KW-0175">Coiled coil</keyword>
<evidence type="ECO:0000256" key="1">
    <source>
        <dbReference type="SAM" id="Coils"/>
    </source>
</evidence>
<dbReference type="Proteomes" id="UP001146793">
    <property type="component" value="Unassembled WGS sequence"/>
</dbReference>
<dbReference type="AlphaFoldDB" id="A0AAV7Y4A3"/>
<feature type="compositionally biased region" description="Basic residues" evidence="2">
    <location>
        <begin position="297"/>
        <end position="307"/>
    </location>
</feature>
<feature type="compositionally biased region" description="Basic residues" evidence="2">
    <location>
        <begin position="273"/>
        <end position="289"/>
    </location>
</feature>
<evidence type="ECO:0000313" key="4">
    <source>
        <dbReference type="Proteomes" id="UP001146793"/>
    </source>
</evidence>
<feature type="region of interest" description="Disordered" evidence="2">
    <location>
        <begin position="128"/>
        <end position="211"/>
    </location>
</feature>
<dbReference type="EMBL" id="JANTQA010000076">
    <property type="protein sequence ID" value="KAJ3423337.1"/>
    <property type="molecule type" value="Genomic_DNA"/>
</dbReference>
<sequence>MNKYSFSSELVCQDLTKIKNDFNGVTSFSERLKKLQKWRPNCIKGLPPKYLRKEYVKDKNKVLLPRKVKIKRDCITDLVLLCSKGKKAIERGLATFFKKYYSLRNVSNYSREWLIFAQQKDFLKMKNNKAQQKLDDQQNQPKQFNKLSSSKRSKSPNKRKRSNKLKNKRNIKLSTKLKRGKFHQKNQEKKSKDAKHRKKNFSKSTTKVSSFEERAPKINQFEKFGKIHFQNKTSGEINFNFPFKLKKHLLPREHKKLRHSVFDLQQEFTKKFQSQKRKRKRRLKKTKKKLLQEPIHKKSKYSPKKRTQRRLKLKKKIVLCPNYKKFLTEKKKIQQERFLKQEHKGEQKIEHKLEQKYEHKLEKKYEQKQERELEPGQLKLQEEQQEKLKPMYAYAYDYEYEYEKEQIQDQIHDHTQLQIQIQEEEEEEEEEEDCYENKFEKKDPEQKINFKIEEPLEMFSIPILDSSPVTISADDSNQGFKFTSETESLLTEEFVNLKNVFTPFMDEMFDDFDCNAMLPPNDDHQFSFD</sequence>
<evidence type="ECO:0000256" key="2">
    <source>
        <dbReference type="SAM" id="MobiDB-lite"/>
    </source>
</evidence>
<feature type="compositionally biased region" description="Basic residues" evidence="2">
    <location>
        <begin position="192"/>
        <end position="201"/>
    </location>
</feature>
<comment type="caution">
    <text evidence="3">The sequence shown here is derived from an EMBL/GenBank/DDBJ whole genome shotgun (WGS) entry which is preliminary data.</text>
</comment>
<feature type="compositionally biased region" description="Basic residues" evidence="2">
    <location>
        <begin position="149"/>
        <end position="184"/>
    </location>
</feature>
<protein>
    <submittedName>
        <fullName evidence="3">Uncharacterized protein</fullName>
    </submittedName>
</protein>
<name>A0AAV7Y4A3_9EUKA</name>
<reference evidence="3" key="1">
    <citation type="submission" date="2022-08" db="EMBL/GenBank/DDBJ databases">
        <title>Novel sulphate-reducing endosymbionts in the free-living metamonad Anaeramoeba.</title>
        <authorList>
            <person name="Jerlstrom-Hultqvist J."/>
            <person name="Cepicka I."/>
            <person name="Gallot-Lavallee L."/>
            <person name="Salas-Leiva D."/>
            <person name="Curtis B.A."/>
            <person name="Zahonova K."/>
            <person name="Pipaliya S."/>
            <person name="Dacks J."/>
            <person name="Roger A.J."/>
        </authorList>
    </citation>
    <scope>NUCLEOTIDE SEQUENCE</scope>
    <source>
        <strain evidence="3">Busselton2</strain>
    </source>
</reference>